<dbReference type="Proteomes" id="UP001218638">
    <property type="component" value="Chromosome"/>
</dbReference>
<evidence type="ECO:0000256" key="1">
    <source>
        <dbReference type="ARBA" id="ARBA00004651"/>
    </source>
</evidence>
<comment type="subcellular location">
    <subcellularLocation>
        <location evidence="1">Cell membrane</location>
        <topology evidence="1">Multi-pass membrane protein</topology>
    </subcellularLocation>
</comment>
<gene>
    <name evidence="7" type="ORF">PXH66_12190</name>
</gene>
<dbReference type="KEGG" id="slom:PXH66_12190"/>
<dbReference type="RefSeq" id="WP_330931768.1">
    <property type="nucleotide sequence ID" value="NZ_CP119075.1"/>
</dbReference>
<evidence type="ECO:0000256" key="2">
    <source>
        <dbReference type="ARBA" id="ARBA00022475"/>
    </source>
</evidence>
<dbReference type="AlphaFoldDB" id="A0AAF0CG21"/>
<feature type="transmembrane region" description="Helical" evidence="6">
    <location>
        <begin position="115"/>
        <end position="133"/>
    </location>
</feature>
<reference evidence="7" key="1">
    <citation type="submission" date="2023-03" db="EMBL/GenBank/DDBJ databases">
        <title>Lomoglobus Profundus gen. nov., sp. nov., a novel member of the phylum Verrucomicrobia, isolated from deep-marine sediment of South China Sea.</title>
        <authorList>
            <person name="Ahmad T."/>
            <person name="Ishaq S.E."/>
            <person name="Wang F."/>
        </authorList>
    </citation>
    <scope>NUCLEOTIDE SEQUENCE</scope>
    <source>
        <strain evidence="7">LMO-M01</strain>
    </source>
</reference>
<keyword evidence="2" id="KW-1003">Cell membrane</keyword>
<feature type="transmembrane region" description="Helical" evidence="6">
    <location>
        <begin position="153"/>
        <end position="171"/>
    </location>
</feature>
<protein>
    <submittedName>
        <fullName evidence="7">Cytochrome c oxidase assembly protein</fullName>
    </submittedName>
</protein>
<keyword evidence="8" id="KW-1185">Reference proteome</keyword>
<proteinExistence type="predicted"/>
<feature type="transmembrane region" description="Helical" evidence="6">
    <location>
        <begin position="12"/>
        <end position="31"/>
    </location>
</feature>
<feature type="transmembrane region" description="Helical" evidence="6">
    <location>
        <begin position="228"/>
        <end position="250"/>
    </location>
</feature>
<dbReference type="InterPro" id="IPR019108">
    <property type="entry name" value="Caa3_assmbl_CtaG-rel"/>
</dbReference>
<name>A0AAF0CG21_9BACT</name>
<dbReference type="GO" id="GO:0005886">
    <property type="term" value="C:plasma membrane"/>
    <property type="evidence" value="ECO:0007669"/>
    <property type="project" value="UniProtKB-SubCell"/>
</dbReference>
<feature type="transmembrane region" description="Helical" evidence="6">
    <location>
        <begin position="183"/>
        <end position="208"/>
    </location>
</feature>
<keyword evidence="5 6" id="KW-0472">Membrane</keyword>
<evidence type="ECO:0000313" key="7">
    <source>
        <dbReference type="EMBL" id="WED63092.1"/>
    </source>
</evidence>
<keyword evidence="4 6" id="KW-1133">Transmembrane helix</keyword>
<evidence type="ECO:0000256" key="5">
    <source>
        <dbReference type="ARBA" id="ARBA00023136"/>
    </source>
</evidence>
<dbReference type="Pfam" id="PF09678">
    <property type="entry name" value="Caa3_CtaG"/>
    <property type="match status" value="1"/>
</dbReference>
<feature type="transmembrane region" description="Helical" evidence="6">
    <location>
        <begin position="43"/>
        <end position="62"/>
    </location>
</feature>
<organism evidence="7 8">
    <name type="scientific">Synoicihabitans lomoniglobus</name>
    <dbReference type="NCBI Taxonomy" id="2909285"/>
    <lineage>
        <taxon>Bacteria</taxon>
        <taxon>Pseudomonadati</taxon>
        <taxon>Verrucomicrobiota</taxon>
        <taxon>Opitutia</taxon>
        <taxon>Opitutales</taxon>
        <taxon>Opitutaceae</taxon>
        <taxon>Synoicihabitans</taxon>
    </lineage>
</organism>
<evidence type="ECO:0000256" key="3">
    <source>
        <dbReference type="ARBA" id="ARBA00022692"/>
    </source>
</evidence>
<feature type="transmembrane region" description="Helical" evidence="6">
    <location>
        <begin position="82"/>
        <end position="103"/>
    </location>
</feature>
<sequence length="265" mass="30246">MIDWRHWHNEPYLIGGLVLLAWTYAVLTGPLRERLTPGTTVPRWRQVCYYSSLVMFYLAVGSPFDQMGERFLFSAHMAQHVILIYPCAILWTIGLPPALVDAVVDRPVLRPLGRFFTHPVVAGILYVMIQSLWHVPALYDLALQDRLVHVLEHVTFFASAVLFWWPVLSGARVWPPMRLAGQMLYLFAVAVGLTPLFAFVTFSPDVLYPTYEFAPRLIDGFTPMDDQLLAGAIMKLGNVVVTFLGLTFVFTRWYRRSERSNLVAN</sequence>
<evidence type="ECO:0000313" key="8">
    <source>
        <dbReference type="Proteomes" id="UP001218638"/>
    </source>
</evidence>
<evidence type="ECO:0000256" key="6">
    <source>
        <dbReference type="SAM" id="Phobius"/>
    </source>
</evidence>
<keyword evidence="3 6" id="KW-0812">Transmembrane</keyword>
<evidence type="ECO:0000256" key="4">
    <source>
        <dbReference type="ARBA" id="ARBA00022989"/>
    </source>
</evidence>
<dbReference type="EMBL" id="CP119075">
    <property type="protein sequence ID" value="WED63092.1"/>
    <property type="molecule type" value="Genomic_DNA"/>
</dbReference>
<accession>A0AAF0CG21</accession>